<dbReference type="Proteomes" id="UP000288246">
    <property type="component" value="Unassembled WGS sequence"/>
</dbReference>
<protein>
    <recommendedName>
        <fullName evidence="4">Fibronectin type-III domain-containing protein</fullName>
    </recommendedName>
</protein>
<evidence type="ECO:0000313" key="3">
    <source>
        <dbReference type="Proteomes" id="UP000288246"/>
    </source>
</evidence>
<reference evidence="2 3" key="1">
    <citation type="submission" date="2018-11" db="EMBL/GenBank/DDBJ databases">
        <title>Draft genome sequence of Cellulomonas takizawaensis strain TKZ-21.</title>
        <authorList>
            <person name="Yamamura H."/>
            <person name="Hayashi T."/>
            <person name="Hamada M."/>
            <person name="Serisawa Y."/>
            <person name="Matsuyama K."/>
            <person name="Nakagawa Y."/>
            <person name="Otoguro M."/>
            <person name="Yanagida F."/>
            <person name="Hayakawa M."/>
        </authorList>
    </citation>
    <scope>NUCLEOTIDE SEQUENCE [LARGE SCALE GENOMIC DNA]</scope>
    <source>
        <strain evidence="2 3">TKZ-21</strain>
    </source>
</reference>
<keyword evidence="3" id="KW-1185">Reference proteome</keyword>
<feature type="signal peptide" evidence="1">
    <location>
        <begin position="1"/>
        <end position="30"/>
    </location>
</feature>
<sequence>MSRHRLVRTATVAAITALTTALAGATSAGAATDTTPPGTPLYGYAGGFQCLMLIVGVPKVTDDVTPQDQIRYRVLANGVDIGALEDKGSSGMWAILHLRQPGPNAVRVQAVDLAGNRSTSRAATVTGYYTPGCTPGHL</sequence>
<keyword evidence="1" id="KW-0732">Signal</keyword>
<dbReference type="AlphaFoldDB" id="A0A401V4B1"/>
<gene>
    <name evidence="2" type="ORF">CTKZ_32730</name>
</gene>
<feature type="chain" id="PRO_5019010856" description="Fibronectin type-III domain-containing protein" evidence="1">
    <location>
        <begin position="31"/>
        <end position="138"/>
    </location>
</feature>
<proteinExistence type="predicted"/>
<evidence type="ECO:0000256" key="1">
    <source>
        <dbReference type="SAM" id="SignalP"/>
    </source>
</evidence>
<comment type="caution">
    <text evidence="2">The sequence shown here is derived from an EMBL/GenBank/DDBJ whole genome shotgun (WGS) entry which is preliminary data.</text>
</comment>
<accession>A0A401V4B1</accession>
<dbReference type="OrthoDB" id="9869349at2"/>
<dbReference type="RefSeq" id="WP_124344234.1">
    <property type="nucleotide sequence ID" value="NZ_BHYL01000331.1"/>
</dbReference>
<evidence type="ECO:0008006" key="4">
    <source>
        <dbReference type="Google" id="ProtNLM"/>
    </source>
</evidence>
<evidence type="ECO:0000313" key="2">
    <source>
        <dbReference type="EMBL" id="GCD21711.1"/>
    </source>
</evidence>
<name>A0A401V4B1_9CELL</name>
<dbReference type="EMBL" id="BHYL01000331">
    <property type="protein sequence ID" value="GCD21711.1"/>
    <property type="molecule type" value="Genomic_DNA"/>
</dbReference>
<organism evidence="2 3">
    <name type="scientific">Cellulomonas algicola</name>
    <dbReference type="NCBI Taxonomy" id="2071633"/>
    <lineage>
        <taxon>Bacteria</taxon>
        <taxon>Bacillati</taxon>
        <taxon>Actinomycetota</taxon>
        <taxon>Actinomycetes</taxon>
        <taxon>Micrococcales</taxon>
        <taxon>Cellulomonadaceae</taxon>
        <taxon>Cellulomonas</taxon>
    </lineage>
</organism>